<dbReference type="Proteomes" id="UP000005038">
    <property type="component" value="Unassembled WGS sequence"/>
</dbReference>
<evidence type="ECO:0000313" key="1">
    <source>
        <dbReference type="EMBL" id="GAB33676.1"/>
    </source>
</evidence>
<dbReference type="AlphaFoldDB" id="H5TJL8"/>
<protein>
    <submittedName>
        <fullName evidence="1">Uncharacterized protein</fullName>
    </submittedName>
</protein>
<comment type="caution">
    <text evidence="1">The sequence shown here is derived from an EMBL/GenBank/DDBJ whole genome shotgun (WGS) entry which is preliminary data.</text>
</comment>
<dbReference type="STRING" id="1108044.GOOTI_076_00560"/>
<dbReference type="RefSeq" id="WP_007237920.1">
    <property type="nucleotide sequence ID" value="NZ_BAFB01000076.1"/>
</dbReference>
<accession>H5TJL8</accession>
<sequence length="101" mass="10917">MDDLLSDIQSRARVTPWLPAVRIADDVVTYGGLDDAIASYAPVVEKHGMSRESALYAAIMHTIPAVAALESPDEQGMIVDQIIEWLARHLPPSSGHLRVAG</sequence>
<keyword evidence="2" id="KW-1185">Reference proteome</keyword>
<name>H5TJL8_GORO1</name>
<dbReference type="EMBL" id="BAFB01000076">
    <property type="protein sequence ID" value="GAB33676.1"/>
    <property type="molecule type" value="Genomic_DNA"/>
</dbReference>
<organism evidence="1 2">
    <name type="scientific">Gordonia otitidis (strain DSM 44809 / CCUG 52243 / JCM 12355 / NBRC 100426 / IFM 10032)</name>
    <dbReference type="NCBI Taxonomy" id="1108044"/>
    <lineage>
        <taxon>Bacteria</taxon>
        <taxon>Bacillati</taxon>
        <taxon>Actinomycetota</taxon>
        <taxon>Actinomycetes</taxon>
        <taxon>Mycobacteriales</taxon>
        <taxon>Gordoniaceae</taxon>
        <taxon>Gordonia</taxon>
    </lineage>
</organism>
<evidence type="ECO:0000313" key="2">
    <source>
        <dbReference type="Proteomes" id="UP000005038"/>
    </source>
</evidence>
<gene>
    <name evidence="1" type="ORF">GOOTI_076_00560</name>
</gene>
<reference evidence="1" key="1">
    <citation type="submission" date="2012-02" db="EMBL/GenBank/DDBJ databases">
        <title>Whole genome shotgun sequence of Gordonia otitidis NBRC 100426.</title>
        <authorList>
            <person name="Yoshida I."/>
            <person name="Hosoyama A."/>
            <person name="Tsuchikane K."/>
            <person name="Katsumata H."/>
            <person name="Yamazaki S."/>
            <person name="Fujita N."/>
        </authorList>
    </citation>
    <scope>NUCLEOTIDE SEQUENCE [LARGE SCALE GENOMIC DNA]</scope>
    <source>
        <strain evidence="1">NBRC 100426</strain>
    </source>
</reference>
<proteinExistence type="predicted"/>